<sequence>MASQAIEPIYRTPFPSSTRFFFACKLYIIKFVVKCVFGVFNFPGIKNKNHNPTSTKVYPVQPSLRHRIFVPKSHKSGDPPLPLYLDIHGGGFVLFDPSLDDEFCANFCNENKVLVVSLDYPLAPAHPYPEPVYALIDVVKAVLEDESLPFDKKKVVIGGGSAGANLALAIAQDPSLQGKFGALVAFYPPCDFTTPVETAIANRPKHAPKDPMADMAGMFDCAYFADNQDLRDPQLSPRWADRAKLPPKIYIVGCDFDMLCHDAEAMAESFASVGDGERTGAHDCWEQNGVKWERCLGEEHGKLIFREL</sequence>
<feature type="domain" description="Alpha/beta hydrolase fold-3" evidence="3">
    <location>
        <begin position="85"/>
        <end position="274"/>
    </location>
</feature>
<dbReference type="OrthoDB" id="408631at2759"/>
<gene>
    <name evidence="4" type="ORF">NA56DRAFT_579124</name>
</gene>
<organism evidence="4 5">
    <name type="scientific">Hyaloscypha hepaticicola</name>
    <dbReference type="NCBI Taxonomy" id="2082293"/>
    <lineage>
        <taxon>Eukaryota</taxon>
        <taxon>Fungi</taxon>
        <taxon>Dikarya</taxon>
        <taxon>Ascomycota</taxon>
        <taxon>Pezizomycotina</taxon>
        <taxon>Leotiomycetes</taxon>
        <taxon>Helotiales</taxon>
        <taxon>Hyaloscyphaceae</taxon>
        <taxon>Hyaloscypha</taxon>
    </lineage>
</organism>
<dbReference type="InterPro" id="IPR013094">
    <property type="entry name" value="AB_hydrolase_3"/>
</dbReference>
<evidence type="ECO:0000313" key="5">
    <source>
        <dbReference type="Proteomes" id="UP000235672"/>
    </source>
</evidence>
<dbReference type="STRING" id="1745343.A0A2J6PTJ0"/>
<dbReference type="Pfam" id="PF07859">
    <property type="entry name" value="Abhydrolase_3"/>
    <property type="match status" value="1"/>
</dbReference>
<keyword evidence="2" id="KW-0472">Membrane</keyword>
<dbReference type="AlphaFoldDB" id="A0A2J6PTJ0"/>
<dbReference type="GO" id="GO:0016787">
    <property type="term" value="F:hydrolase activity"/>
    <property type="evidence" value="ECO:0007669"/>
    <property type="project" value="UniProtKB-KW"/>
</dbReference>
<dbReference type="InterPro" id="IPR029058">
    <property type="entry name" value="AB_hydrolase_fold"/>
</dbReference>
<dbReference type="Gene3D" id="3.40.50.1820">
    <property type="entry name" value="alpha/beta hydrolase"/>
    <property type="match status" value="1"/>
</dbReference>
<reference evidence="4 5" key="1">
    <citation type="submission" date="2016-05" db="EMBL/GenBank/DDBJ databases">
        <title>A degradative enzymes factory behind the ericoid mycorrhizal symbiosis.</title>
        <authorList>
            <consortium name="DOE Joint Genome Institute"/>
            <person name="Martino E."/>
            <person name="Morin E."/>
            <person name="Grelet G."/>
            <person name="Kuo A."/>
            <person name="Kohler A."/>
            <person name="Daghino S."/>
            <person name="Barry K."/>
            <person name="Choi C."/>
            <person name="Cichocki N."/>
            <person name="Clum A."/>
            <person name="Copeland A."/>
            <person name="Hainaut M."/>
            <person name="Haridas S."/>
            <person name="Labutti K."/>
            <person name="Lindquist E."/>
            <person name="Lipzen A."/>
            <person name="Khouja H.-R."/>
            <person name="Murat C."/>
            <person name="Ohm R."/>
            <person name="Olson A."/>
            <person name="Spatafora J."/>
            <person name="Veneault-Fourrey C."/>
            <person name="Henrissat B."/>
            <person name="Grigoriev I."/>
            <person name="Martin F."/>
            <person name="Perotto S."/>
        </authorList>
    </citation>
    <scope>NUCLEOTIDE SEQUENCE [LARGE SCALE GENOMIC DNA]</scope>
    <source>
        <strain evidence="4 5">UAMH 7357</strain>
    </source>
</reference>
<keyword evidence="5" id="KW-1185">Reference proteome</keyword>
<evidence type="ECO:0000256" key="2">
    <source>
        <dbReference type="SAM" id="Phobius"/>
    </source>
</evidence>
<keyword evidence="2" id="KW-1133">Transmembrane helix</keyword>
<proteinExistence type="predicted"/>
<protein>
    <submittedName>
        <fullName evidence="4">Alpha/beta-hydrolase</fullName>
    </submittedName>
</protein>
<evidence type="ECO:0000313" key="4">
    <source>
        <dbReference type="EMBL" id="PMD17360.1"/>
    </source>
</evidence>
<keyword evidence="2" id="KW-0812">Transmembrane</keyword>
<feature type="transmembrane region" description="Helical" evidence="2">
    <location>
        <begin position="20"/>
        <end position="40"/>
    </location>
</feature>
<evidence type="ECO:0000259" key="3">
    <source>
        <dbReference type="Pfam" id="PF07859"/>
    </source>
</evidence>
<dbReference type="InterPro" id="IPR050300">
    <property type="entry name" value="GDXG_lipolytic_enzyme"/>
</dbReference>
<evidence type="ECO:0000256" key="1">
    <source>
        <dbReference type="ARBA" id="ARBA00022801"/>
    </source>
</evidence>
<dbReference type="PANTHER" id="PTHR48081:SF8">
    <property type="entry name" value="ALPHA_BETA HYDROLASE FOLD-3 DOMAIN-CONTAINING PROTEIN-RELATED"/>
    <property type="match status" value="1"/>
</dbReference>
<dbReference type="Proteomes" id="UP000235672">
    <property type="component" value="Unassembled WGS sequence"/>
</dbReference>
<dbReference type="SUPFAM" id="SSF53474">
    <property type="entry name" value="alpha/beta-Hydrolases"/>
    <property type="match status" value="1"/>
</dbReference>
<dbReference type="EMBL" id="KZ613500">
    <property type="protein sequence ID" value="PMD17360.1"/>
    <property type="molecule type" value="Genomic_DNA"/>
</dbReference>
<dbReference type="PANTHER" id="PTHR48081">
    <property type="entry name" value="AB HYDROLASE SUPERFAMILY PROTEIN C4A8.06C"/>
    <property type="match status" value="1"/>
</dbReference>
<accession>A0A2J6PTJ0</accession>
<keyword evidence="1 4" id="KW-0378">Hydrolase</keyword>
<name>A0A2J6PTJ0_9HELO</name>